<dbReference type="PANTHER" id="PTHR47791:SF4">
    <property type="entry name" value="(PUTATIVE SECRETED PROTEIN)-RELATED"/>
    <property type="match status" value="1"/>
</dbReference>
<accession>A0A518K851</accession>
<feature type="signal peptide" evidence="1">
    <location>
        <begin position="1"/>
        <end position="27"/>
    </location>
</feature>
<dbReference type="AlphaFoldDB" id="A0A518K851"/>
<gene>
    <name evidence="2" type="ORF">Spa11_21640</name>
</gene>
<dbReference type="PANTHER" id="PTHR47791">
    <property type="entry name" value="MEIOTICALLY UP-REGULATED GENE 191 PROTEIN"/>
    <property type="match status" value="1"/>
</dbReference>
<dbReference type="GO" id="GO:0004553">
    <property type="term" value="F:hydrolase activity, hydrolyzing O-glycosyl compounds"/>
    <property type="evidence" value="ECO:0007669"/>
    <property type="project" value="InterPro"/>
</dbReference>
<dbReference type="KEGG" id="bmei:Spa11_21640"/>
<organism evidence="2 3">
    <name type="scientific">Botrimarina mediterranea</name>
    <dbReference type="NCBI Taxonomy" id="2528022"/>
    <lineage>
        <taxon>Bacteria</taxon>
        <taxon>Pseudomonadati</taxon>
        <taxon>Planctomycetota</taxon>
        <taxon>Planctomycetia</taxon>
        <taxon>Pirellulales</taxon>
        <taxon>Lacipirellulaceae</taxon>
        <taxon>Botrimarina</taxon>
    </lineage>
</organism>
<evidence type="ECO:0000256" key="1">
    <source>
        <dbReference type="SAM" id="SignalP"/>
    </source>
</evidence>
<keyword evidence="2" id="KW-0378">Hydrolase</keyword>
<dbReference type="InterPro" id="IPR008928">
    <property type="entry name" value="6-hairpin_glycosidase_sf"/>
</dbReference>
<evidence type="ECO:0000313" key="3">
    <source>
        <dbReference type="Proteomes" id="UP000316426"/>
    </source>
</evidence>
<dbReference type="Gene3D" id="1.50.10.20">
    <property type="match status" value="1"/>
</dbReference>
<dbReference type="InterPro" id="IPR005198">
    <property type="entry name" value="Glyco_hydro_76"/>
</dbReference>
<dbReference type="EMBL" id="CP036349">
    <property type="protein sequence ID" value="QDV73965.1"/>
    <property type="molecule type" value="Genomic_DNA"/>
</dbReference>
<dbReference type="Proteomes" id="UP000316426">
    <property type="component" value="Chromosome"/>
</dbReference>
<protein>
    <submittedName>
        <fullName evidence="2">Glycosyl hydrolase family 76</fullName>
    </submittedName>
</protein>
<feature type="chain" id="PRO_5021699930" evidence="1">
    <location>
        <begin position="28"/>
        <end position="478"/>
    </location>
</feature>
<dbReference type="SUPFAM" id="SSF48208">
    <property type="entry name" value="Six-hairpin glycosidases"/>
    <property type="match status" value="1"/>
</dbReference>
<dbReference type="Pfam" id="PF03663">
    <property type="entry name" value="Glyco_hydro_76"/>
    <property type="match status" value="1"/>
</dbReference>
<dbReference type="GO" id="GO:0000272">
    <property type="term" value="P:polysaccharide catabolic process"/>
    <property type="evidence" value="ECO:0007669"/>
    <property type="project" value="InterPro"/>
</dbReference>
<dbReference type="SUPFAM" id="SSF63446">
    <property type="entry name" value="Type I dockerin domain"/>
    <property type="match status" value="1"/>
</dbReference>
<reference evidence="2 3" key="1">
    <citation type="submission" date="2019-02" db="EMBL/GenBank/DDBJ databases">
        <title>Deep-cultivation of Planctomycetes and their phenomic and genomic characterization uncovers novel biology.</title>
        <authorList>
            <person name="Wiegand S."/>
            <person name="Jogler M."/>
            <person name="Boedeker C."/>
            <person name="Pinto D."/>
            <person name="Vollmers J."/>
            <person name="Rivas-Marin E."/>
            <person name="Kohn T."/>
            <person name="Peeters S.H."/>
            <person name="Heuer A."/>
            <person name="Rast P."/>
            <person name="Oberbeckmann S."/>
            <person name="Bunk B."/>
            <person name="Jeske O."/>
            <person name="Meyerdierks A."/>
            <person name="Storesund J.E."/>
            <person name="Kallscheuer N."/>
            <person name="Luecker S."/>
            <person name="Lage O.M."/>
            <person name="Pohl T."/>
            <person name="Merkel B.J."/>
            <person name="Hornburger P."/>
            <person name="Mueller R.-W."/>
            <person name="Bruemmer F."/>
            <person name="Labrenz M."/>
            <person name="Spormann A.M."/>
            <person name="Op den Camp H."/>
            <person name="Overmann J."/>
            <person name="Amann R."/>
            <person name="Jetten M.S.M."/>
            <person name="Mascher T."/>
            <person name="Medema M.H."/>
            <person name="Devos D.P."/>
            <person name="Kaster A.-K."/>
            <person name="Ovreas L."/>
            <person name="Rohde M."/>
            <person name="Galperin M.Y."/>
            <person name="Jogler C."/>
        </authorList>
    </citation>
    <scope>NUCLEOTIDE SEQUENCE [LARGE SCALE GENOMIC DNA]</scope>
    <source>
        <strain evidence="2 3">Spa11</strain>
    </source>
</reference>
<dbReference type="InterPro" id="IPR053169">
    <property type="entry name" value="MUG_Protein"/>
</dbReference>
<dbReference type="CDD" id="cd14256">
    <property type="entry name" value="Dockerin_I"/>
    <property type="match status" value="1"/>
</dbReference>
<dbReference type="Gene3D" id="1.10.1330.10">
    <property type="entry name" value="Dockerin domain"/>
    <property type="match status" value="1"/>
</dbReference>
<sequence precursor="true">MMKSFVTKQRRRLIGAAVVGCLTPCAAFGVVDNDAQLSRGLETFGQIEATLRVPGTALYAETVNLSGVRSGGINGRAFVWPAATQFRVLNSLVEVDPAAYAPALRQFSDELRAAYWDAGYRSGAGAGDRFYDDNAHLVVSLTEAFNLTKDPVYLTRAQETYDFVLEGEDSAAGGGIYFKQFDFFSKDTISTLQGARAAAMLYQATGQASYLSDATRLLTWANSHVQQPNGLFNQGFVIETNSPGGVAIVNAAGVGISANLELYNATDNASYLTEAQRIAATTLGRYFDAATGRINDEGYWAFELVDALADLYVADRNPTWINRIDTALDWLHTNKRDANGHYGLFWGRNGPQVGVLHSWSLNEQASVARAYLKTSTTILPGDLNLDGVVTSADIQAFVDGWLADTAGLDFLGQQRAGDVNRDGVTSAADFVALRTAWNDAGVTIPPSVLRMLNAVPEPNAAILAAIGWLTIAVRRGRR</sequence>
<dbReference type="InterPro" id="IPR002105">
    <property type="entry name" value="Dockerin_1_rpt"/>
</dbReference>
<proteinExistence type="predicted"/>
<dbReference type="RefSeq" id="WP_145111867.1">
    <property type="nucleotide sequence ID" value="NZ_CP036349.1"/>
</dbReference>
<dbReference type="Pfam" id="PF00404">
    <property type="entry name" value="Dockerin_1"/>
    <property type="match status" value="1"/>
</dbReference>
<dbReference type="InterPro" id="IPR036439">
    <property type="entry name" value="Dockerin_dom_sf"/>
</dbReference>
<evidence type="ECO:0000313" key="2">
    <source>
        <dbReference type="EMBL" id="QDV73965.1"/>
    </source>
</evidence>
<keyword evidence="3" id="KW-1185">Reference proteome</keyword>
<name>A0A518K851_9BACT</name>
<keyword evidence="1" id="KW-0732">Signal</keyword>